<protein>
    <submittedName>
        <fullName evidence="1">Uncharacterized protein</fullName>
    </submittedName>
</protein>
<sequence length="32" mass="3848">MFLQLHMSQRLVLVINFLVHIAVGFSLQHWRL</sequence>
<accession>A0ACC1ATC3</accession>
<dbReference type="EMBL" id="CM047904">
    <property type="protein sequence ID" value="KAJ0089929.1"/>
    <property type="molecule type" value="Genomic_DNA"/>
</dbReference>
<gene>
    <name evidence="1" type="ORF">Patl1_13986</name>
</gene>
<dbReference type="Proteomes" id="UP001164250">
    <property type="component" value="Chromosome 8"/>
</dbReference>
<reference evidence="2" key="1">
    <citation type="journal article" date="2023" name="G3 (Bethesda)">
        <title>Genome assembly and association tests identify interacting loci associated with vigor, precocity, and sex in interspecific pistachio rootstocks.</title>
        <authorList>
            <person name="Palmer W."/>
            <person name="Jacygrad E."/>
            <person name="Sagayaradj S."/>
            <person name="Cavanaugh K."/>
            <person name="Han R."/>
            <person name="Bertier L."/>
            <person name="Beede B."/>
            <person name="Kafkas S."/>
            <person name="Golino D."/>
            <person name="Preece J."/>
            <person name="Michelmore R."/>
        </authorList>
    </citation>
    <scope>NUCLEOTIDE SEQUENCE [LARGE SCALE GENOMIC DNA]</scope>
</reference>
<name>A0ACC1ATC3_9ROSI</name>
<evidence type="ECO:0000313" key="1">
    <source>
        <dbReference type="EMBL" id="KAJ0089929.1"/>
    </source>
</evidence>
<proteinExistence type="predicted"/>
<keyword evidence="2" id="KW-1185">Reference proteome</keyword>
<evidence type="ECO:0000313" key="2">
    <source>
        <dbReference type="Proteomes" id="UP001164250"/>
    </source>
</evidence>
<organism evidence="1 2">
    <name type="scientific">Pistacia atlantica</name>
    <dbReference type="NCBI Taxonomy" id="434234"/>
    <lineage>
        <taxon>Eukaryota</taxon>
        <taxon>Viridiplantae</taxon>
        <taxon>Streptophyta</taxon>
        <taxon>Embryophyta</taxon>
        <taxon>Tracheophyta</taxon>
        <taxon>Spermatophyta</taxon>
        <taxon>Magnoliopsida</taxon>
        <taxon>eudicotyledons</taxon>
        <taxon>Gunneridae</taxon>
        <taxon>Pentapetalae</taxon>
        <taxon>rosids</taxon>
        <taxon>malvids</taxon>
        <taxon>Sapindales</taxon>
        <taxon>Anacardiaceae</taxon>
        <taxon>Pistacia</taxon>
    </lineage>
</organism>
<comment type="caution">
    <text evidence="1">The sequence shown here is derived from an EMBL/GenBank/DDBJ whole genome shotgun (WGS) entry which is preliminary data.</text>
</comment>